<dbReference type="PANTHER" id="PTHR43767:SF1">
    <property type="entry name" value="NONRIBOSOMAL PEPTIDE SYNTHASE PES1 (EUROFUNG)-RELATED"/>
    <property type="match status" value="1"/>
</dbReference>
<organism evidence="3 4">
    <name type="scientific">Streptomyces cynarae</name>
    <dbReference type="NCBI Taxonomy" id="2981134"/>
    <lineage>
        <taxon>Bacteria</taxon>
        <taxon>Bacillati</taxon>
        <taxon>Actinomycetota</taxon>
        <taxon>Actinomycetes</taxon>
        <taxon>Kitasatosporales</taxon>
        <taxon>Streptomycetaceae</taxon>
        <taxon>Streptomyces</taxon>
    </lineage>
</organism>
<sequence length="547" mass="59424">MLDGCTPWPQDVAERYRTEGYWRGETLLDLLDESVRRVGGRTALVGPGTRLTYDELDRRSRRMAAGFRARGIRAGDRVVVQLPNTPEFVVVCFALFRLDAKPVFCLPAHRAAEVRHLCELSQAVGYVFPAELNGFDHLGLARRVRDELPALLHLFVYGEDTAGVGAVPLAEVDAEPEELPAPDPSDVAFFLLSGGTTGLPKLIPRIHEEYAYQARAASQASGLGERDVYLAVLPVEFNFTWGCPGVIGALQQGGTVVFAEEPTPDVCFALIEQEGVTITSVVPSVVQMWLDEAEWLDNDISSLRTLQIGSAKLHPEVAARVEPAFGCRLQQVFGMAEGLLTFTREGDPQETVLTTQGRAISPADEIRIVGEDDREVPVGETGELLARGPYTLRGYYRAPEHNARAFTADGFYRSGDLARLTEDGNLVIEGRIKDVIIRGGDKVPADEVERHLLTLPAVARAALVPVPDTYLGEKTCAFVVPQGTPPSLVELKEALRARGLAEYKLPDRVEYLGSLPLTGLGKVDKKRLSAIARGEDAPAAAGLLPAG</sequence>
<dbReference type="PROSITE" id="PS00455">
    <property type="entry name" value="AMP_BINDING"/>
    <property type="match status" value="1"/>
</dbReference>
<dbReference type="RefSeq" id="WP_263229973.1">
    <property type="nucleotide sequence ID" value="NZ_CP106793.1"/>
</dbReference>
<evidence type="ECO:0000313" key="3">
    <source>
        <dbReference type="EMBL" id="UXY19856.1"/>
    </source>
</evidence>
<evidence type="ECO:0000259" key="2">
    <source>
        <dbReference type="Pfam" id="PF13193"/>
    </source>
</evidence>
<name>A0ABY6E228_9ACTN</name>
<evidence type="ECO:0000313" key="4">
    <source>
        <dbReference type="Proteomes" id="UP001061298"/>
    </source>
</evidence>
<feature type="domain" description="AMP-binding enzyme C-terminal" evidence="2">
    <location>
        <begin position="447"/>
        <end position="522"/>
    </location>
</feature>
<dbReference type="InterPro" id="IPR020845">
    <property type="entry name" value="AMP-binding_CS"/>
</dbReference>
<dbReference type="InterPro" id="IPR045851">
    <property type="entry name" value="AMP-bd_C_sf"/>
</dbReference>
<proteinExistence type="predicted"/>
<dbReference type="InterPro" id="IPR025110">
    <property type="entry name" value="AMP-bd_C"/>
</dbReference>
<protein>
    <submittedName>
        <fullName evidence="3">AMP-binding protein</fullName>
    </submittedName>
</protein>
<dbReference type="Gene3D" id="3.30.300.30">
    <property type="match status" value="1"/>
</dbReference>
<feature type="domain" description="AMP-dependent synthetase/ligase" evidence="1">
    <location>
        <begin position="32"/>
        <end position="396"/>
    </location>
</feature>
<dbReference type="Gene3D" id="2.30.38.10">
    <property type="entry name" value="Luciferase, Domain 3"/>
    <property type="match status" value="1"/>
</dbReference>
<dbReference type="InterPro" id="IPR050237">
    <property type="entry name" value="ATP-dep_AMP-bd_enzyme"/>
</dbReference>
<dbReference type="Pfam" id="PF13193">
    <property type="entry name" value="AMP-binding_C"/>
    <property type="match status" value="1"/>
</dbReference>
<dbReference type="PANTHER" id="PTHR43767">
    <property type="entry name" value="LONG-CHAIN-FATTY-ACID--COA LIGASE"/>
    <property type="match status" value="1"/>
</dbReference>
<dbReference type="EMBL" id="CP106793">
    <property type="protein sequence ID" value="UXY19856.1"/>
    <property type="molecule type" value="Genomic_DNA"/>
</dbReference>
<keyword evidence="4" id="KW-1185">Reference proteome</keyword>
<evidence type="ECO:0000259" key="1">
    <source>
        <dbReference type="Pfam" id="PF00501"/>
    </source>
</evidence>
<dbReference type="CDD" id="cd05920">
    <property type="entry name" value="23DHB-AMP_lg"/>
    <property type="match status" value="1"/>
</dbReference>
<dbReference type="Gene3D" id="3.40.50.980">
    <property type="match status" value="2"/>
</dbReference>
<dbReference type="SUPFAM" id="SSF56801">
    <property type="entry name" value="Acetyl-CoA synthetase-like"/>
    <property type="match status" value="1"/>
</dbReference>
<dbReference type="Proteomes" id="UP001061298">
    <property type="component" value="Chromosome"/>
</dbReference>
<gene>
    <name evidence="3" type="ORF">N8I84_14805</name>
</gene>
<dbReference type="Pfam" id="PF00501">
    <property type="entry name" value="AMP-binding"/>
    <property type="match status" value="1"/>
</dbReference>
<accession>A0ABY6E228</accession>
<dbReference type="InterPro" id="IPR000873">
    <property type="entry name" value="AMP-dep_synth/lig_dom"/>
</dbReference>
<reference evidence="3" key="1">
    <citation type="submission" date="2022-10" db="EMBL/GenBank/DDBJ databases">
        <authorList>
            <person name="Mo P."/>
        </authorList>
    </citation>
    <scope>NUCLEOTIDE SEQUENCE</scope>
    <source>
        <strain evidence="3">HUAS 13-4</strain>
    </source>
</reference>